<evidence type="ECO:0000256" key="1">
    <source>
        <dbReference type="SAM" id="MobiDB-lite"/>
    </source>
</evidence>
<accession>A0AAV4TTB9</accession>
<comment type="caution">
    <text evidence="2">The sequence shown here is derived from an EMBL/GenBank/DDBJ whole genome shotgun (WGS) entry which is preliminary data.</text>
</comment>
<sequence length="112" mass="12420">METRSTSTRIRQVEQKSENHRGPSPKSTEEAFRVGPCAPTFQPSPFPCGGGKDAFTEDNNFLKAQLNVELCGETSLPSLTNPEIIPQDLEVFHPPTPINSRPYPIRKSVALR</sequence>
<gene>
    <name evidence="2" type="ORF">CEXT_159941</name>
</gene>
<dbReference type="Proteomes" id="UP001054945">
    <property type="component" value="Unassembled WGS sequence"/>
</dbReference>
<proteinExistence type="predicted"/>
<dbReference type="EMBL" id="BPLR01011713">
    <property type="protein sequence ID" value="GIY48429.1"/>
    <property type="molecule type" value="Genomic_DNA"/>
</dbReference>
<feature type="compositionally biased region" description="Polar residues" evidence="1">
    <location>
        <begin position="1"/>
        <end position="10"/>
    </location>
</feature>
<dbReference type="AlphaFoldDB" id="A0AAV4TTB9"/>
<organism evidence="2 3">
    <name type="scientific">Caerostris extrusa</name>
    <name type="common">Bark spider</name>
    <name type="synonym">Caerostris bankana</name>
    <dbReference type="NCBI Taxonomy" id="172846"/>
    <lineage>
        <taxon>Eukaryota</taxon>
        <taxon>Metazoa</taxon>
        <taxon>Ecdysozoa</taxon>
        <taxon>Arthropoda</taxon>
        <taxon>Chelicerata</taxon>
        <taxon>Arachnida</taxon>
        <taxon>Araneae</taxon>
        <taxon>Araneomorphae</taxon>
        <taxon>Entelegynae</taxon>
        <taxon>Araneoidea</taxon>
        <taxon>Araneidae</taxon>
        <taxon>Caerostris</taxon>
    </lineage>
</organism>
<evidence type="ECO:0000313" key="2">
    <source>
        <dbReference type="EMBL" id="GIY48429.1"/>
    </source>
</evidence>
<feature type="region of interest" description="Disordered" evidence="1">
    <location>
        <begin position="1"/>
        <end position="31"/>
    </location>
</feature>
<evidence type="ECO:0000313" key="3">
    <source>
        <dbReference type="Proteomes" id="UP001054945"/>
    </source>
</evidence>
<name>A0AAV4TTB9_CAEEX</name>
<feature type="compositionally biased region" description="Basic and acidic residues" evidence="1">
    <location>
        <begin position="11"/>
        <end position="31"/>
    </location>
</feature>
<protein>
    <submittedName>
        <fullName evidence="2">Uncharacterized protein</fullName>
    </submittedName>
</protein>
<keyword evidence="3" id="KW-1185">Reference proteome</keyword>
<reference evidence="2 3" key="1">
    <citation type="submission" date="2021-06" db="EMBL/GenBank/DDBJ databases">
        <title>Caerostris extrusa draft genome.</title>
        <authorList>
            <person name="Kono N."/>
            <person name="Arakawa K."/>
        </authorList>
    </citation>
    <scope>NUCLEOTIDE SEQUENCE [LARGE SCALE GENOMIC DNA]</scope>
</reference>